<sequence length="514" mass="53629">MLLGIIGIILSLVLLITLAYRGMPVIIAAPIASVVALVFSGAPILASYTEIFMPAMAGYVGSYFPIFLLGAIFGLLMTVTGYAESIARTVTGWIGARNAILATVITSALMTYGGISLFVVAFVMFPLARELFRVADIPKRLIPGTIALGIFTFTMTALPGTPQVQNLIPGQFFGTGAYAAPILGIIAAVMIFGGGWAWLEYRRRSLQAKGEHFEGLGGTTADGRSGIHAAARAASHSASRPASRPGTGRGPGAALREQERAEDRPAVETEDNAHGVQAMLAPRHPLLPFIPLLTVFAVTFACTLLIFPNVEWGYLAEEKFGGVDMDSRSGIWAVILGLLVAILVIVAFNIREFAALRKGFAEGVKGSMLPIFSVGSEVGYGAVVASVAAFAFIRDSVFNLGGGALVTSVVSTSVTAAITGSSSGGMTIALNAFGEELRNLAVEQGVSLEIMHKMTALAAGGLDTLPHSGAVVTLLIVCGMTHRQSYKDIGMVTLVVPALTVAILLGALFLLGLA</sequence>
<dbReference type="PANTHER" id="PTHR30354">
    <property type="entry name" value="GNT FAMILY GLUCONATE TRANSPORTER"/>
    <property type="match status" value="1"/>
</dbReference>
<keyword evidence="2" id="KW-0472">Membrane</keyword>
<feature type="transmembrane region" description="Helical" evidence="2">
    <location>
        <begin position="289"/>
        <end position="310"/>
    </location>
</feature>
<keyword evidence="2" id="KW-0812">Transmembrane</keyword>
<protein>
    <submittedName>
        <fullName evidence="3">GntP family permease</fullName>
    </submittedName>
</protein>
<dbReference type="Pfam" id="PF02447">
    <property type="entry name" value="GntP_permease"/>
    <property type="match status" value="1"/>
</dbReference>
<dbReference type="PANTHER" id="PTHR30354:SF7">
    <property type="entry name" value="BLL7963 PROTEIN"/>
    <property type="match status" value="1"/>
</dbReference>
<feature type="compositionally biased region" description="Low complexity" evidence="1">
    <location>
        <begin position="228"/>
        <end position="245"/>
    </location>
</feature>
<evidence type="ECO:0000313" key="4">
    <source>
        <dbReference type="Proteomes" id="UP001484097"/>
    </source>
</evidence>
<dbReference type="InterPro" id="IPR003474">
    <property type="entry name" value="Glcn_transporter"/>
</dbReference>
<name>A0ABV0IGM8_9MICC</name>
<evidence type="ECO:0000256" key="1">
    <source>
        <dbReference type="SAM" id="MobiDB-lite"/>
    </source>
</evidence>
<gene>
    <name evidence="3" type="ORF">ABDK96_03145</name>
</gene>
<feature type="transmembrane region" description="Helical" evidence="2">
    <location>
        <begin position="99"/>
        <end position="128"/>
    </location>
</feature>
<feature type="transmembrane region" description="Helical" evidence="2">
    <location>
        <begin position="330"/>
        <end position="350"/>
    </location>
</feature>
<feature type="transmembrane region" description="Helical" evidence="2">
    <location>
        <begin position="489"/>
        <end position="513"/>
    </location>
</feature>
<reference evidence="3 4" key="1">
    <citation type="submission" date="2024-05" db="EMBL/GenBank/DDBJ databases">
        <authorList>
            <person name="Yi C."/>
        </authorList>
    </citation>
    <scope>NUCLEOTIDE SEQUENCE [LARGE SCALE GENOMIC DNA]</scope>
    <source>
        <strain evidence="3 4">XS13</strain>
    </source>
</reference>
<keyword evidence="4" id="KW-1185">Reference proteome</keyword>
<feature type="compositionally biased region" description="Basic and acidic residues" evidence="1">
    <location>
        <begin position="256"/>
        <end position="269"/>
    </location>
</feature>
<dbReference type="RefSeq" id="WP_347918878.1">
    <property type="nucleotide sequence ID" value="NZ_JBDXMX010000001.1"/>
</dbReference>
<keyword evidence="2" id="KW-1133">Transmembrane helix</keyword>
<comment type="caution">
    <text evidence="3">The sequence shown here is derived from an EMBL/GenBank/DDBJ whole genome shotgun (WGS) entry which is preliminary data.</text>
</comment>
<feature type="transmembrane region" description="Helical" evidence="2">
    <location>
        <begin position="371"/>
        <end position="393"/>
    </location>
</feature>
<feature type="transmembrane region" description="Helical" evidence="2">
    <location>
        <begin position="60"/>
        <end position="79"/>
    </location>
</feature>
<feature type="region of interest" description="Disordered" evidence="1">
    <location>
        <begin position="228"/>
        <end position="269"/>
    </location>
</feature>
<dbReference type="EMBL" id="JBDXMX010000001">
    <property type="protein sequence ID" value="MEO9246670.1"/>
    <property type="molecule type" value="Genomic_DNA"/>
</dbReference>
<accession>A0ABV0IGM8</accession>
<organism evidence="3 4">
    <name type="scientific">Citricoccus nitrophenolicus</name>
    <dbReference type="NCBI Taxonomy" id="863575"/>
    <lineage>
        <taxon>Bacteria</taxon>
        <taxon>Bacillati</taxon>
        <taxon>Actinomycetota</taxon>
        <taxon>Actinomycetes</taxon>
        <taxon>Micrococcales</taxon>
        <taxon>Micrococcaceae</taxon>
        <taxon>Citricoccus</taxon>
    </lineage>
</organism>
<feature type="transmembrane region" description="Helical" evidence="2">
    <location>
        <begin position="454"/>
        <end position="477"/>
    </location>
</feature>
<proteinExistence type="predicted"/>
<feature type="transmembrane region" description="Helical" evidence="2">
    <location>
        <begin position="25"/>
        <end position="48"/>
    </location>
</feature>
<dbReference type="Proteomes" id="UP001484097">
    <property type="component" value="Unassembled WGS sequence"/>
</dbReference>
<evidence type="ECO:0000313" key="3">
    <source>
        <dbReference type="EMBL" id="MEO9246670.1"/>
    </source>
</evidence>
<feature type="transmembrane region" description="Helical" evidence="2">
    <location>
        <begin position="178"/>
        <end position="199"/>
    </location>
</feature>
<evidence type="ECO:0000256" key="2">
    <source>
        <dbReference type="SAM" id="Phobius"/>
    </source>
</evidence>
<feature type="transmembrane region" description="Helical" evidence="2">
    <location>
        <begin position="140"/>
        <end position="158"/>
    </location>
</feature>